<comment type="caution">
    <text evidence="1">The sequence shown here is derived from an EMBL/GenBank/DDBJ whole genome shotgun (WGS) entry which is preliminary data.</text>
</comment>
<sequence>MFSLTFVQPPKALGYPYDKAIRLGSISVQLDWLRRLKVTPFDSTFDSSSEFVICIIIISLKLKMWLLRELTWESCEAADRHMHKSKCYSQFDPRVLVQTLRYELRDMPDSSVMLATPNYQQA</sequence>
<evidence type="ECO:0000313" key="2">
    <source>
        <dbReference type="Proteomes" id="UP000034164"/>
    </source>
</evidence>
<dbReference type="OrthoDB" id="94039at2759"/>
<dbReference type="Gene3D" id="3.40.50.1820">
    <property type="entry name" value="alpha/beta hydrolase"/>
    <property type="match status" value="1"/>
</dbReference>
<reference evidence="2" key="1">
    <citation type="journal article" date="2015" name="PLoS Genet.">
        <title>The dynamic genome and transcriptome of the human fungal pathogen Blastomyces and close relative Emmonsia.</title>
        <authorList>
            <person name="Munoz J.F."/>
            <person name="Gauthier G.M."/>
            <person name="Desjardins C.A."/>
            <person name="Gallo J.E."/>
            <person name="Holder J."/>
            <person name="Sullivan T.D."/>
            <person name="Marty A.J."/>
            <person name="Carmen J.C."/>
            <person name="Chen Z."/>
            <person name="Ding L."/>
            <person name="Gujja S."/>
            <person name="Magrini V."/>
            <person name="Misas E."/>
            <person name="Mitreva M."/>
            <person name="Priest M."/>
            <person name="Saif S."/>
            <person name="Whiston E.A."/>
            <person name="Young S."/>
            <person name="Zeng Q."/>
            <person name="Goldman W.E."/>
            <person name="Mardis E.R."/>
            <person name="Taylor J.W."/>
            <person name="McEwen J.G."/>
            <person name="Clay O.K."/>
            <person name="Klein B.S."/>
            <person name="Cuomo C.A."/>
        </authorList>
    </citation>
    <scope>NUCLEOTIDE SEQUENCE [LARGE SCALE GENOMIC DNA]</scope>
    <source>
        <strain evidence="2">UAMH 3008</strain>
    </source>
</reference>
<gene>
    <name evidence="1" type="ORF">EMCG_05214</name>
</gene>
<proteinExistence type="predicted"/>
<dbReference type="EMBL" id="LCZI01001610">
    <property type="protein sequence ID" value="KKZ60032.1"/>
    <property type="molecule type" value="Genomic_DNA"/>
</dbReference>
<dbReference type="VEuPathDB" id="FungiDB:EMCG_05214"/>
<evidence type="ECO:0000313" key="1">
    <source>
        <dbReference type="EMBL" id="KKZ60032.1"/>
    </source>
</evidence>
<organism evidence="1 2">
    <name type="scientific">[Emmonsia] crescens</name>
    <dbReference type="NCBI Taxonomy" id="73230"/>
    <lineage>
        <taxon>Eukaryota</taxon>
        <taxon>Fungi</taxon>
        <taxon>Dikarya</taxon>
        <taxon>Ascomycota</taxon>
        <taxon>Pezizomycotina</taxon>
        <taxon>Eurotiomycetes</taxon>
        <taxon>Eurotiomycetidae</taxon>
        <taxon>Onygenales</taxon>
        <taxon>Ajellomycetaceae</taxon>
        <taxon>Emergomyces</taxon>
    </lineage>
</organism>
<dbReference type="Proteomes" id="UP000034164">
    <property type="component" value="Unassembled WGS sequence"/>
</dbReference>
<dbReference type="InterPro" id="IPR029058">
    <property type="entry name" value="AB_hydrolase_fold"/>
</dbReference>
<protein>
    <submittedName>
        <fullName evidence="1">Uncharacterized protein</fullName>
    </submittedName>
</protein>
<dbReference type="AlphaFoldDB" id="A0A0G2HPM7"/>
<name>A0A0G2HPM7_9EURO</name>
<accession>A0A0G2HPM7</accession>